<gene>
    <name evidence="14" type="ORF">AUK18_02055</name>
</gene>
<dbReference type="AlphaFoldDB" id="A0A1J5B956"/>
<keyword evidence="7" id="KW-0215">Deoxyribonucleotide synthesis</keyword>
<keyword evidence="4 11" id="KW-0237">DNA synthesis</keyword>
<evidence type="ECO:0000259" key="12">
    <source>
        <dbReference type="Pfam" id="PF00317"/>
    </source>
</evidence>
<dbReference type="InterPro" id="IPR000788">
    <property type="entry name" value="RNR_lg_C"/>
</dbReference>
<dbReference type="Pfam" id="PF02867">
    <property type="entry name" value="Ribonuc_red_lgC"/>
    <property type="match status" value="1"/>
</dbReference>
<evidence type="ECO:0000313" key="14">
    <source>
        <dbReference type="EMBL" id="OIP03414.1"/>
    </source>
</evidence>
<keyword evidence="9 11" id="KW-0170">Cobalt</keyword>
<evidence type="ECO:0000256" key="8">
    <source>
        <dbReference type="ARBA" id="ARBA00023157"/>
    </source>
</evidence>
<sequence length="636" mass="70597">MAKIKLSDNALTVLTRRDYLKRDKDGRVVETPEQMFRRVAKAIAQAEKKYGGAKAVNNYEQQFYEVMAGLEFLPNSPTLMHAGTKFNQLSACFVLPLEDNLESIFKAMEQTATIARTGGGVGIPLSNLRPRGSTIRSTGGVTSGPISFLQLFNQVANVINEGSSRRVALMAVMNVHHPDIMDFIFAKGVEEEITNFNISVGVTDEFMKAARANKEYELRVPEHAPGKPYEVIKKTSARRALDMITFQAWKTADPGMVFLDRMNEASPVNHLGEIQTTNPCGEQPLLPYESCNLGSINLNKCLKKSAKGRDEVDWDRLEKLTRLAVRFLDDVIDVCKYPIAEIEAMTYKTRKIGLGVMGFADMLIQLGMAYASNEGLRMGQRLSKFIHDAAVSESKALGRERDSFPAFKGSRWEKQGFKYMRNSTVNTVAPTGTISIIANCSSGIEPLFALSYIRKNILDLNNTELIESNSLFEKTARQRKFFSKELIRQISESGGIDGLAGVPNDVKQVFKVSHEIDWEWHVKMQAAWQKHIDAAVSKTINMGAGATPDDVREAYELAYELGCKGITVYRDGSKSRQVLNAGINKAASQPIVDDKRKWVGNGHREEELCPECGGELTFKEGCATCLACGYSRCSVS</sequence>
<dbReference type="GO" id="GO:0071897">
    <property type="term" value="P:DNA biosynthetic process"/>
    <property type="evidence" value="ECO:0007669"/>
    <property type="project" value="UniProtKB-KW"/>
</dbReference>
<dbReference type="GO" id="GO:0009263">
    <property type="term" value="P:deoxyribonucleotide biosynthetic process"/>
    <property type="evidence" value="ECO:0007669"/>
    <property type="project" value="UniProtKB-KW"/>
</dbReference>
<evidence type="ECO:0000256" key="5">
    <source>
        <dbReference type="ARBA" id="ARBA00022741"/>
    </source>
</evidence>
<dbReference type="PANTHER" id="PTHR43371:SF1">
    <property type="entry name" value="RIBONUCLEOSIDE-DIPHOSPHATE REDUCTASE"/>
    <property type="match status" value="1"/>
</dbReference>
<keyword evidence="5 11" id="KW-0547">Nucleotide-binding</keyword>
<dbReference type="PRINTS" id="PR01183">
    <property type="entry name" value="RIBORDTASEM1"/>
</dbReference>
<dbReference type="EMBL" id="MNXQ01000038">
    <property type="protein sequence ID" value="OIP03414.1"/>
    <property type="molecule type" value="Genomic_DNA"/>
</dbReference>
<proteinExistence type="inferred from homology"/>
<comment type="catalytic activity">
    <reaction evidence="10 11">
        <text>a 2'-deoxyribonucleoside 5'-diphosphate + [thioredoxin]-disulfide + H2O = a ribonucleoside 5'-diphosphate + [thioredoxin]-dithiol</text>
        <dbReference type="Rhea" id="RHEA:23252"/>
        <dbReference type="Rhea" id="RHEA-COMP:10698"/>
        <dbReference type="Rhea" id="RHEA-COMP:10700"/>
        <dbReference type="ChEBI" id="CHEBI:15377"/>
        <dbReference type="ChEBI" id="CHEBI:29950"/>
        <dbReference type="ChEBI" id="CHEBI:50058"/>
        <dbReference type="ChEBI" id="CHEBI:57930"/>
        <dbReference type="ChEBI" id="CHEBI:73316"/>
        <dbReference type="EC" id="1.17.4.1"/>
    </reaction>
</comment>
<dbReference type="CDD" id="cd02888">
    <property type="entry name" value="RNR_II_dimer"/>
    <property type="match status" value="1"/>
</dbReference>
<keyword evidence="8" id="KW-1015">Disulfide bond</keyword>
<dbReference type="EC" id="1.17.4.1" evidence="11"/>
<dbReference type="InterPro" id="IPR013344">
    <property type="entry name" value="RNR_NrdJ/NrdZ"/>
</dbReference>
<keyword evidence="6 11" id="KW-0560">Oxidoreductase</keyword>
<dbReference type="InterPro" id="IPR008926">
    <property type="entry name" value="RNR_R1-su_N"/>
</dbReference>
<dbReference type="NCBIfam" id="TIGR02504">
    <property type="entry name" value="NrdJ_Z"/>
    <property type="match status" value="1"/>
</dbReference>
<dbReference type="SUPFAM" id="SSF48168">
    <property type="entry name" value="R1 subunit of ribonucleotide reductase, N-terminal domain"/>
    <property type="match status" value="1"/>
</dbReference>
<dbReference type="GO" id="GO:0031419">
    <property type="term" value="F:cobalamin binding"/>
    <property type="evidence" value="ECO:0007669"/>
    <property type="project" value="UniProtKB-KW"/>
</dbReference>
<dbReference type="PANTHER" id="PTHR43371">
    <property type="entry name" value="VITAMIN B12-DEPENDENT RIBONUCLEOTIDE REDUCTASE"/>
    <property type="match status" value="1"/>
</dbReference>
<comment type="cofactor">
    <cofactor evidence="1 11">
        <name>adenosylcob(III)alamin</name>
        <dbReference type="ChEBI" id="CHEBI:18408"/>
    </cofactor>
</comment>
<evidence type="ECO:0000256" key="3">
    <source>
        <dbReference type="ARBA" id="ARBA00022628"/>
    </source>
</evidence>
<reference evidence="14 15" key="1">
    <citation type="journal article" date="2016" name="Environ. Microbiol.">
        <title>Genomic resolution of a cold subsurface aquifer community provides metabolic insights for novel microbes adapted to high CO concentrations.</title>
        <authorList>
            <person name="Probst A.J."/>
            <person name="Castelle C.J."/>
            <person name="Singh A."/>
            <person name="Brown C.T."/>
            <person name="Anantharaman K."/>
            <person name="Sharon I."/>
            <person name="Hug L.A."/>
            <person name="Burstein D."/>
            <person name="Emerson J.B."/>
            <person name="Thomas B.C."/>
            <person name="Banfield J.F."/>
        </authorList>
    </citation>
    <scope>NUCLEOTIDE SEQUENCE [LARGE SCALE GENOMIC DNA]</scope>
    <source>
        <strain evidence="14">CG2_30_44_31</strain>
    </source>
</reference>
<evidence type="ECO:0000256" key="11">
    <source>
        <dbReference type="RuleBase" id="RU364064"/>
    </source>
</evidence>
<evidence type="ECO:0000256" key="4">
    <source>
        <dbReference type="ARBA" id="ARBA00022634"/>
    </source>
</evidence>
<comment type="function">
    <text evidence="11">Catalyzes the reduction of ribonucleotides to deoxyribonucleotides. May function to provide a pool of deoxyribonucleotide precursors for DNA repair during oxygen limitation and/or for immediate growth after restoration of oxygen.</text>
</comment>
<protein>
    <recommendedName>
        <fullName evidence="11">Vitamin B12-dependent ribonucleotide reductase</fullName>
        <ecNumber evidence="11">1.17.4.1</ecNumber>
    </recommendedName>
</protein>
<feature type="domain" description="Ribonucleotide reductase large subunit N-terminal" evidence="12">
    <location>
        <begin position="5"/>
        <end position="85"/>
    </location>
</feature>
<comment type="caution">
    <text evidence="14">The sequence shown here is derived from an EMBL/GenBank/DDBJ whole genome shotgun (WGS) entry which is preliminary data.</text>
</comment>
<accession>A0A1J5B956</accession>
<evidence type="ECO:0000256" key="6">
    <source>
        <dbReference type="ARBA" id="ARBA00023002"/>
    </source>
</evidence>
<evidence type="ECO:0000256" key="2">
    <source>
        <dbReference type="ARBA" id="ARBA00007405"/>
    </source>
</evidence>
<evidence type="ECO:0000256" key="9">
    <source>
        <dbReference type="ARBA" id="ARBA00023285"/>
    </source>
</evidence>
<keyword evidence="3 11" id="KW-0846">Cobalamin</keyword>
<dbReference type="Gene3D" id="3.20.70.20">
    <property type="match status" value="1"/>
</dbReference>
<dbReference type="InterPro" id="IPR013509">
    <property type="entry name" value="RNR_lsu_N"/>
</dbReference>
<dbReference type="Proteomes" id="UP000183605">
    <property type="component" value="Unassembled WGS sequence"/>
</dbReference>
<dbReference type="SUPFAM" id="SSF51998">
    <property type="entry name" value="PFL-like glycyl radical enzymes"/>
    <property type="match status" value="1"/>
</dbReference>
<evidence type="ECO:0000313" key="15">
    <source>
        <dbReference type="Proteomes" id="UP000183605"/>
    </source>
</evidence>
<evidence type="ECO:0000259" key="13">
    <source>
        <dbReference type="Pfam" id="PF02867"/>
    </source>
</evidence>
<name>A0A1J5B956_9BACT</name>
<evidence type="ECO:0000256" key="1">
    <source>
        <dbReference type="ARBA" id="ARBA00001922"/>
    </source>
</evidence>
<dbReference type="UniPathway" id="UPA00326"/>
<dbReference type="Pfam" id="PF00317">
    <property type="entry name" value="Ribonuc_red_lgN"/>
    <property type="match status" value="1"/>
</dbReference>
<dbReference type="GO" id="GO:0005524">
    <property type="term" value="F:ATP binding"/>
    <property type="evidence" value="ECO:0007669"/>
    <property type="project" value="InterPro"/>
</dbReference>
<comment type="similarity">
    <text evidence="2 11">Belongs to the ribonucleoside diphosphate reductase class-2 family.</text>
</comment>
<organism evidence="14 15">
    <name type="scientific">Candidatus Beckwithbacteria bacterium CG2_30_44_31</name>
    <dbReference type="NCBI Taxonomy" id="1805035"/>
    <lineage>
        <taxon>Bacteria</taxon>
        <taxon>Candidatus Beckwithiibacteriota</taxon>
    </lineage>
</organism>
<dbReference type="GO" id="GO:0004748">
    <property type="term" value="F:ribonucleoside-diphosphate reductase activity, thioredoxin disulfide as acceptor"/>
    <property type="evidence" value="ECO:0007669"/>
    <property type="project" value="UniProtKB-EC"/>
</dbReference>
<evidence type="ECO:0000256" key="10">
    <source>
        <dbReference type="ARBA" id="ARBA00047754"/>
    </source>
</evidence>
<feature type="domain" description="Ribonucleotide reductase large subunit C-terminal" evidence="13">
    <location>
        <begin position="90"/>
        <end position="569"/>
    </location>
</feature>
<dbReference type="InterPro" id="IPR050862">
    <property type="entry name" value="RdRp_reductase_class-2"/>
</dbReference>
<evidence type="ECO:0000256" key="7">
    <source>
        <dbReference type="ARBA" id="ARBA00023116"/>
    </source>
</evidence>